<feature type="compositionally biased region" description="Low complexity" evidence="1">
    <location>
        <begin position="57"/>
        <end position="72"/>
    </location>
</feature>
<reference evidence="2 5" key="3">
    <citation type="journal article" date="2014" name="Environ. Microbiol.">
        <title>Halorhabdus tiamatea: proteogenomics and glycosidase activity measurements identify the first cultivated euryarchaeon from a deep-sea anoxic brine lake as potential polysaccharide degrader.</title>
        <authorList>
            <person name="Werner J."/>
            <person name="Ferrer M."/>
            <person name="Michel G."/>
            <person name="Mann A.J."/>
            <person name="Huang S."/>
            <person name="Juarez S."/>
            <person name="Ciordia S."/>
            <person name="Albar J.P."/>
            <person name="Alcaide M."/>
            <person name="La Cono V."/>
            <person name="Yakimov M.M."/>
            <person name="Antunes A."/>
            <person name="Taborda M."/>
            <person name="Da Costa M.S."/>
            <person name="Amann R.I."/>
            <person name="Gloeckner F.O."/>
            <person name="Golyshina O.V."/>
            <person name="Golyshin P.N."/>
            <person name="Teeling H."/>
        </authorList>
    </citation>
    <scope>NUCLEOTIDE SEQUENCE [LARGE SCALE GENOMIC DNA]</scope>
    <source>
        <strain evidence="5">SARL4B</strain>
        <strain evidence="2">Type strain: SARL4B</strain>
    </source>
</reference>
<evidence type="ECO:0000313" key="5">
    <source>
        <dbReference type="Proteomes" id="UP000015381"/>
    </source>
</evidence>
<dbReference type="PATRIC" id="fig|1033806.12.peg.2242"/>
<sequence>MALFDQIKELLGLGSGGSSAGTSEQGPGSRDDVAVTVEHEPDTESEDAVKGTGPEPTSETAGDTSSAGATTDGEADTEADVTTDREADTEADATESTEGDGDESEDTTKTASSGEPAAETAETEAHTDEAAETSASEPASASTEDVQSINGIGPAYAERLAEADVETVGDLATADADAVAETTGIALSRVEGWIEQASE</sequence>
<feature type="region of interest" description="Disordered" evidence="1">
    <location>
        <begin position="1"/>
        <end position="150"/>
    </location>
</feature>
<feature type="compositionally biased region" description="Low complexity" evidence="1">
    <location>
        <begin position="110"/>
        <end position="120"/>
    </location>
</feature>
<gene>
    <name evidence="3" type="ORF">HLRTI_001468</name>
    <name evidence="2" type="ORF">HTIA_2255</name>
</gene>
<evidence type="ECO:0000313" key="3">
    <source>
        <dbReference type="EMBL" id="ERJ06469.1"/>
    </source>
</evidence>
<reference evidence="3 4" key="1">
    <citation type="journal article" date="2011" name="J. Bacteriol.">
        <title>Genome sequence of Halorhabdus tiamatea, the first archaeon isolated from a deep-sea anoxic brine lake.</title>
        <authorList>
            <person name="Antunes A."/>
            <person name="Alam I."/>
            <person name="Bajic V.B."/>
            <person name="Stingl U."/>
        </authorList>
    </citation>
    <scope>NUCLEOTIDE SEQUENCE [LARGE SCALE GENOMIC DNA]</scope>
    <source>
        <strain evidence="3 4">SARL4B</strain>
    </source>
</reference>
<dbReference type="EMBL" id="AFNT02000014">
    <property type="protein sequence ID" value="ERJ06469.1"/>
    <property type="molecule type" value="Genomic_DNA"/>
</dbReference>
<reference evidence="3 4" key="2">
    <citation type="journal article" date="2013" name="PLoS ONE">
        <title>INDIGO - INtegrated Data Warehouse of MIcrobial GenOmes with Examples from the Red Sea Extremophiles.</title>
        <authorList>
            <person name="Alam I."/>
            <person name="Antunes A."/>
            <person name="Kamau A.A."/>
            <person name="Ba Alawi W."/>
            <person name="Kalkatawi M."/>
            <person name="Stingl U."/>
            <person name="Bajic V.B."/>
        </authorList>
    </citation>
    <scope>NUCLEOTIDE SEQUENCE [LARGE SCALE GENOMIC DNA]</scope>
    <source>
        <strain evidence="3 4">SARL4B</strain>
    </source>
</reference>
<accession>F7PFH3</accession>
<keyword evidence="3" id="KW-0012">Acyltransferase</keyword>
<dbReference type="RefSeq" id="WP_008523762.1">
    <property type="nucleotide sequence ID" value="NC_021921.1"/>
</dbReference>
<protein>
    <submittedName>
        <fullName evidence="3">Polyhydroxyalkanoate synthase protein</fullName>
        <ecNumber evidence="3">2.3.1.-</ecNumber>
    </submittedName>
</protein>
<dbReference type="GeneID" id="23799198"/>
<dbReference type="SUPFAM" id="SSF47794">
    <property type="entry name" value="Rad51 N-terminal domain-like"/>
    <property type="match status" value="1"/>
</dbReference>
<evidence type="ECO:0000313" key="2">
    <source>
        <dbReference type="EMBL" id="CCQ34366.1"/>
    </source>
</evidence>
<proteinExistence type="predicted"/>
<dbReference type="Proteomes" id="UP000015381">
    <property type="component" value="Chromosome I"/>
</dbReference>
<dbReference type="InterPro" id="IPR010995">
    <property type="entry name" value="DNA_repair_Rad51/TF_NusA_a-hlx"/>
</dbReference>
<dbReference type="Proteomes" id="UP000003861">
    <property type="component" value="Unassembled WGS sequence"/>
</dbReference>
<feature type="compositionally biased region" description="Low complexity" evidence="1">
    <location>
        <begin position="132"/>
        <end position="144"/>
    </location>
</feature>
<dbReference type="GO" id="GO:0016746">
    <property type="term" value="F:acyltransferase activity"/>
    <property type="evidence" value="ECO:0007669"/>
    <property type="project" value="UniProtKB-KW"/>
</dbReference>
<keyword evidence="5" id="KW-1185">Reference proteome</keyword>
<dbReference type="EC" id="2.3.1.-" evidence="3"/>
<dbReference type="KEGG" id="hti:HTIA_2255"/>
<evidence type="ECO:0000256" key="1">
    <source>
        <dbReference type="SAM" id="MobiDB-lite"/>
    </source>
</evidence>
<dbReference type="Pfam" id="PF14520">
    <property type="entry name" value="HHH_5"/>
    <property type="match status" value="1"/>
</dbReference>
<feature type="compositionally biased region" description="Basic and acidic residues" evidence="1">
    <location>
        <begin position="29"/>
        <end position="42"/>
    </location>
</feature>
<evidence type="ECO:0000313" key="4">
    <source>
        <dbReference type="Proteomes" id="UP000003861"/>
    </source>
</evidence>
<name>F7PFH3_9EURY</name>
<feature type="compositionally biased region" description="Acidic residues" evidence="1">
    <location>
        <begin position="89"/>
        <end position="105"/>
    </location>
</feature>
<dbReference type="AlphaFoldDB" id="F7PFH3"/>
<dbReference type="HOGENOM" id="CLU_103621_0_0_2"/>
<dbReference type="EMBL" id="HF571520">
    <property type="protein sequence ID" value="CCQ34366.1"/>
    <property type="molecule type" value="Genomic_DNA"/>
</dbReference>
<keyword evidence="3" id="KW-0808">Transferase</keyword>
<dbReference type="OrthoDB" id="202878at2157"/>
<dbReference type="STRING" id="1033806.HTIA_2255"/>
<organism evidence="3 4">
    <name type="scientific">Halorhabdus tiamatea SARL4B</name>
    <dbReference type="NCBI Taxonomy" id="1033806"/>
    <lineage>
        <taxon>Archaea</taxon>
        <taxon>Methanobacteriati</taxon>
        <taxon>Methanobacteriota</taxon>
        <taxon>Stenosarchaea group</taxon>
        <taxon>Halobacteria</taxon>
        <taxon>Halobacteriales</taxon>
        <taxon>Haloarculaceae</taxon>
        <taxon>Halorhabdus</taxon>
    </lineage>
</organism>
<dbReference type="GO" id="GO:0000166">
    <property type="term" value="F:nucleotide binding"/>
    <property type="evidence" value="ECO:0007669"/>
    <property type="project" value="InterPro"/>
</dbReference>
<dbReference type="Gene3D" id="1.10.150.20">
    <property type="entry name" value="5' to 3' exonuclease, C-terminal subdomain"/>
    <property type="match status" value="1"/>
</dbReference>
<dbReference type="eggNOG" id="arCOG06234">
    <property type="taxonomic scope" value="Archaea"/>
</dbReference>